<protein>
    <recommendedName>
        <fullName evidence="4">DUF3021 domain-containing protein</fullName>
    </recommendedName>
</protein>
<comment type="caution">
    <text evidence="2">The sequence shown here is derived from an EMBL/GenBank/DDBJ whole genome shotgun (WGS) entry which is preliminary data.</text>
</comment>
<dbReference type="OrthoDB" id="1931348at2"/>
<keyword evidence="1" id="KW-0472">Membrane</keyword>
<dbReference type="STRING" id="268407.PWYN_16625"/>
<accession>A0A098M2A6</accession>
<feature type="transmembrane region" description="Helical" evidence="1">
    <location>
        <begin position="7"/>
        <end position="29"/>
    </location>
</feature>
<feature type="transmembrane region" description="Helical" evidence="1">
    <location>
        <begin position="103"/>
        <end position="121"/>
    </location>
</feature>
<evidence type="ECO:0000313" key="2">
    <source>
        <dbReference type="EMBL" id="KGE16369.1"/>
    </source>
</evidence>
<keyword evidence="1" id="KW-0812">Transmembrane</keyword>
<organism evidence="2 3">
    <name type="scientific">Paenibacillus wynnii</name>
    <dbReference type="NCBI Taxonomy" id="268407"/>
    <lineage>
        <taxon>Bacteria</taxon>
        <taxon>Bacillati</taxon>
        <taxon>Bacillota</taxon>
        <taxon>Bacilli</taxon>
        <taxon>Bacillales</taxon>
        <taxon>Paenibacillaceae</taxon>
        <taxon>Paenibacillus</taxon>
    </lineage>
</organism>
<dbReference type="EMBL" id="JQCR01000003">
    <property type="protein sequence ID" value="KGE16369.1"/>
    <property type="molecule type" value="Genomic_DNA"/>
</dbReference>
<gene>
    <name evidence="2" type="ORF">PWYN_16625</name>
</gene>
<evidence type="ECO:0000313" key="3">
    <source>
        <dbReference type="Proteomes" id="UP000029734"/>
    </source>
</evidence>
<reference evidence="2 3" key="1">
    <citation type="submission" date="2014-08" db="EMBL/GenBank/DDBJ databases">
        <authorList>
            <person name="den Bakker H.C."/>
        </authorList>
    </citation>
    <scope>NUCLEOTIDE SEQUENCE [LARGE SCALE GENOMIC DNA]</scope>
    <source>
        <strain evidence="2 3">DSM 18334</strain>
    </source>
</reference>
<feature type="transmembrane region" description="Helical" evidence="1">
    <location>
        <begin position="71"/>
        <end position="91"/>
    </location>
</feature>
<dbReference type="AlphaFoldDB" id="A0A098M2A6"/>
<keyword evidence="1" id="KW-1133">Transmembrane helix</keyword>
<evidence type="ECO:0008006" key="4">
    <source>
        <dbReference type="Google" id="ProtNLM"/>
    </source>
</evidence>
<dbReference type="RefSeq" id="WP_036654126.1">
    <property type="nucleotide sequence ID" value="NZ_JQCR01000003.1"/>
</dbReference>
<evidence type="ECO:0000256" key="1">
    <source>
        <dbReference type="SAM" id="Phobius"/>
    </source>
</evidence>
<dbReference type="Proteomes" id="UP000029734">
    <property type="component" value="Unassembled WGS sequence"/>
</dbReference>
<sequence>MKLSKYLMYMLKDFIVACGSLMILALLILTLNSNDTINTSLLWQIVLGASAYTFYKNALVNTHELGKRTEMITFCTCFVLADVMVLLWLWFFSTNNMDSSMLVAYLIVIILVKGLVYAMMYTDGKNEAKQLNEKLSEFRDGLNEGK</sequence>
<dbReference type="eggNOG" id="ENOG5032UYR">
    <property type="taxonomic scope" value="Bacteria"/>
</dbReference>
<keyword evidence="3" id="KW-1185">Reference proteome</keyword>
<proteinExistence type="predicted"/>
<reference evidence="2 3" key="2">
    <citation type="submission" date="2014-10" db="EMBL/GenBank/DDBJ databases">
        <title>Comparative genomics of the Paenibacillus odorifer group.</title>
        <authorList>
            <person name="Tsai Y.-C."/>
            <person name="Martin N."/>
            <person name="Korlach J."/>
            <person name="Wiedmann M."/>
        </authorList>
    </citation>
    <scope>NUCLEOTIDE SEQUENCE [LARGE SCALE GENOMIC DNA]</scope>
    <source>
        <strain evidence="2 3">DSM 18334</strain>
    </source>
</reference>
<name>A0A098M2A6_9BACL</name>
<feature type="transmembrane region" description="Helical" evidence="1">
    <location>
        <begin position="41"/>
        <end position="59"/>
    </location>
</feature>